<protein>
    <submittedName>
        <fullName evidence="1">Uncharacterized protein</fullName>
    </submittedName>
</protein>
<dbReference type="AlphaFoldDB" id="A0A4P7LKS0"/>
<organism evidence="1 2">
    <name type="scientific">Cupriavidus oxalaticus</name>
    <dbReference type="NCBI Taxonomy" id="96344"/>
    <lineage>
        <taxon>Bacteria</taxon>
        <taxon>Pseudomonadati</taxon>
        <taxon>Pseudomonadota</taxon>
        <taxon>Betaproteobacteria</taxon>
        <taxon>Burkholderiales</taxon>
        <taxon>Burkholderiaceae</taxon>
        <taxon>Cupriavidus</taxon>
    </lineage>
</organism>
<reference evidence="1 2" key="1">
    <citation type="submission" date="2019-03" db="EMBL/GenBank/DDBJ databases">
        <title>Efficiently degradation of phenoxyalkanoic acid herbicides by Cupriavidus oxalaticus strain X32.</title>
        <authorList>
            <person name="Sheng X."/>
        </authorList>
    </citation>
    <scope>NUCLEOTIDE SEQUENCE [LARGE SCALE GENOMIC DNA]</scope>
    <source>
        <strain evidence="1 2">X32</strain>
        <plasmid evidence="1 2">unnamed4</plasmid>
    </source>
</reference>
<geneLocation type="plasmid" evidence="1">
    <name>unnamed4</name>
</geneLocation>
<dbReference type="Proteomes" id="UP000295294">
    <property type="component" value="Plasmid unnamed4"/>
</dbReference>
<evidence type="ECO:0000313" key="2">
    <source>
        <dbReference type="Proteomes" id="UP000295294"/>
    </source>
</evidence>
<keyword evidence="1" id="KW-0614">Plasmid</keyword>
<dbReference type="KEGG" id="cox:E0W60_36175"/>
<dbReference type="OrthoDB" id="9809392at2"/>
<evidence type="ECO:0000313" key="1">
    <source>
        <dbReference type="EMBL" id="QBY56435.1"/>
    </source>
</evidence>
<sequence>MNFAAAALAGPAAALDVVAGESRRRLALELVRRDRTREAAALCLAILNEEPDGRQWLAEEVVAAMEQAALGFAGDLAAILTGIERGSAWHPAWIDGRTRPIADARLSVGKLRHDLDQCEHLRRRGVDVPLDEIIAEYKAALARLSGSGGARTPLTDQDEQSVGRAFGRLVHVAEAPRVTPRALSPTWDRWRVQRHYLERRPSVVVIDDFLTPEALKSLLHFCQDSTIWAGNRYAHGRLSTLFFTGFNAPLVLQIAEEIRDAFPLIIGERHPLRQLWAFKNTEVLPGGSTIHADFAAINVNFWITPDEANLETDSGGMVVYDLEAPISWTFREYNERPDLIRELMTRHQPRAIRIPYRQNRAIIFNSDLFHGTEAVCFRPDYLSHRINVTMLYGDRRLDEHHAEPELAPEAPVSVCAAWRSAALARRRH</sequence>
<proteinExistence type="predicted"/>
<name>A0A4P7LKS0_9BURK</name>
<gene>
    <name evidence="1" type="ORF">E0W60_36175</name>
</gene>
<dbReference type="RefSeq" id="WP_135707653.1">
    <property type="nucleotide sequence ID" value="NZ_CP038639.1"/>
</dbReference>
<accession>A0A4P7LKS0</accession>
<dbReference type="EMBL" id="CP038639">
    <property type="protein sequence ID" value="QBY56435.1"/>
    <property type="molecule type" value="Genomic_DNA"/>
</dbReference>